<keyword evidence="1" id="KW-0472">Membrane</keyword>
<comment type="caution">
    <text evidence="2">The sequence shown here is derived from an EMBL/GenBank/DDBJ whole genome shotgun (WGS) entry which is preliminary data.</text>
</comment>
<dbReference type="Proteomes" id="UP001179361">
    <property type="component" value="Unassembled WGS sequence"/>
</dbReference>
<name>A0ABS8Q8J7_9BURK</name>
<dbReference type="RefSeq" id="WP_231058551.1">
    <property type="nucleotide sequence ID" value="NZ_JAJNOC010000003.1"/>
</dbReference>
<keyword evidence="1" id="KW-1133">Transmembrane helix</keyword>
<feature type="transmembrane region" description="Helical" evidence="1">
    <location>
        <begin position="78"/>
        <end position="97"/>
    </location>
</feature>
<protein>
    <recommendedName>
        <fullName evidence="4">MFS transporter</fullName>
    </recommendedName>
</protein>
<keyword evidence="1" id="KW-0812">Transmembrane</keyword>
<feature type="transmembrane region" description="Helical" evidence="1">
    <location>
        <begin position="139"/>
        <end position="156"/>
    </location>
</feature>
<evidence type="ECO:0000256" key="1">
    <source>
        <dbReference type="SAM" id="Phobius"/>
    </source>
</evidence>
<feature type="transmembrane region" description="Helical" evidence="1">
    <location>
        <begin position="49"/>
        <end position="72"/>
    </location>
</feature>
<accession>A0ABS8Q8J7</accession>
<evidence type="ECO:0000313" key="3">
    <source>
        <dbReference type="Proteomes" id="UP001179361"/>
    </source>
</evidence>
<reference evidence="2" key="1">
    <citation type="submission" date="2021-11" db="EMBL/GenBank/DDBJ databases">
        <title>The complete genome of Massilia sp sp. G4R7.</title>
        <authorList>
            <person name="Liu L."/>
            <person name="Yue J."/>
            <person name="Yuan J."/>
            <person name="Yang F."/>
            <person name="Li L."/>
        </authorList>
    </citation>
    <scope>NUCLEOTIDE SEQUENCE</scope>
    <source>
        <strain evidence="2">G4R7</strain>
    </source>
</reference>
<organism evidence="2 3">
    <name type="scientific">Massilia phyllostachyos</name>
    <dbReference type="NCBI Taxonomy" id="2898585"/>
    <lineage>
        <taxon>Bacteria</taxon>
        <taxon>Pseudomonadati</taxon>
        <taxon>Pseudomonadota</taxon>
        <taxon>Betaproteobacteria</taxon>
        <taxon>Burkholderiales</taxon>
        <taxon>Oxalobacteraceae</taxon>
        <taxon>Telluria group</taxon>
        <taxon>Massilia</taxon>
    </lineage>
</organism>
<keyword evidence="3" id="KW-1185">Reference proteome</keyword>
<feature type="transmembrane region" description="Helical" evidence="1">
    <location>
        <begin position="118"/>
        <end position="133"/>
    </location>
</feature>
<sequence>MRKAIDVEVSEKPAYATAVRICDLLSRQGQEYQILRFLVTAAIRRPRQAAAVSLVLLAALAGAMTYSAFLLVGVLADYLGTGRVVAGLLLGAVLARFPWIGQGRLRLVGLLPKPVRRPLVAGMFALCMVHFLARGDYVSAAFTGFAAGFIVVMPWLRRAAFDRVTSSMSAFGRNPFKRARSDGMVIDGEFRERKD</sequence>
<gene>
    <name evidence="2" type="ORF">LQ564_13180</name>
</gene>
<proteinExistence type="predicted"/>
<evidence type="ECO:0000313" key="2">
    <source>
        <dbReference type="EMBL" id="MCD2517261.1"/>
    </source>
</evidence>
<evidence type="ECO:0008006" key="4">
    <source>
        <dbReference type="Google" id="ProtNLM"/>
    </source>
</evidence>
<dbReference type="EMBL" id="JAJNOC010000003">
    <property type="protein sequence ID" value="MCD2517261.1"/>
    <property type="molecule type" value="Genomic_DNA"/>
</dbReference>